<evidence type="ECO:0000313" key="2">
    <source>
        <dbReference type="EMBL" id="AES96367.1"/>
    </source>
</evidence>
<dbReference type="HOGENOM" id="CLU_1789793_0_0_1"/>
<organism evidence="2 4">
    <name type="scientific">Medicago truncatula</name>
    <name type="common">Barrel medic</name>
    <name type="synonym">Medicago tribuloides</name>
    <dbReference type="NCBI Taxonomy" id="3880"/>
    <lineage>
        <taxon>Eukaryota</taxon>
        <taxon>Viridiplantae</taxon>
        <taxon>Streptophyta</taxon>
        <taxon>Embryophyta</taxon>
        <taxon>Tracheophyta</taxon>
        <taxon>Spermatophyta</taxon>
        <taxon>Magnoliopsida</taxon>
        <taxon>eudicotyledons</taxon>
        <taxon>Gunneridae</taxon>
        <taxon>Pentapetalae</taxon>
        <taxon>rosids</taxon>
        <taxon>fabids</taxon>
        <taxon>Fabales</taxon>
        <taxon>Fabaceae</taxon>
        <taxon>Papilionoideae</taxon>
        <taxon>50 kb inversion clade</taxon>
        <taxon>NPAAA clade</taxon>
        <taxon>Hologalegina</taxon>
        <taxon>IRL clade</taxon>
        <taxon>Trifolieae</taxon>
        <taxon>Medicago</taxon>
    </lineage>
</organism>
<dbReference type="InterPro" id="IPR002156">
    <property type="entry name" value="RNaseH_domain"/>
</dbReference>
<proteinExistence type="predicted"/>
<dbReference type="InterPro" id="IPR052929">
    <property type="entry name" value="RNase_H-like_EbsB-rel"/>
</dbReference>
<dbReference type="OMA" id="WKSACIS"/>
<keyword evidence="2" id="KW-0812">Transmembrane</keyword>
<reference evidence="2 4" key="1">
    <citation type="journal article" date="2011" name="Nature">
        <title>The Medicago genome provides insight into the evolution of rhizobial symbioses.</title>
        <authorList>
            <person name="Young N.D."/>
            <person name="Debelle F."/>
            <person name="Oldroyd G.E."/>
            <person name="Geurts R."/>
            <person name="Cannon S.B."/>
            <person name="Udvardi M.K."/>
            <person name="Benedito V.A."/>
            <person name="Mayer K.F."/>
            <person name="Gouzy J."/>
            <person name="Schoof H."/>
            <person name="Van de Peer Y."/>
            <person name="Proost S."/>
            <person name="Cook D.R."/>
            <person name="Meyers B.C."/>
            <person name="Spannagl M."/>
            <person name="Cheung F."/>
            <person name="De Mita S."/>
            <person name="Krishnakumar V."/>
            <person name="Gundlach H."/>
            <person name="Zhou S."/>
            <person name="Mudge J."/>
            <person name="Bharti A.K."/>
            <person name="Murray J.D."/>
            <person name="Naoumkina M.A."/>
            <person name="Rosen B."/>
            <person name="Silverstein K.A."/>
            <person name="Tang H."/>
            <person name="Rombauts S."/>
            <person name="Zhao P.X."/>
            <person name="Zhou P."/>
            <person name="Barbe V."/>
            <person name="Bardou P."/>
            <person name="Bechner M."/>
            <person name="Bellec A."/>
            <person name="Berger A."/>
            <person name="Berges H."/>
            <person name="Bidwell S."/>
            <person name="Bisseling T."/>
            <person name="Choisne N."/>
            <person name="Couloux A."/>
            <person name="Denny R."/>
            <person name="Deshpande S."/>
            <person name="Dai X."/>
            <person name="Doyle J.J."/>
            <person name="Dudez A.M."/>
            <person name="Farmer A.D."/>
            <person name="Fouteau S."/>
            <person name="Franken C."/>
            <person name="Gibelin C."/>
            <person name="Gish J."/>
            <person name="Goldstein S."/>
            <person name="Gonzalez A.J."/>
            <person name="Green P.J."/>
            <person name="Hallab A."/>
            <person name="Hartog M."/>
            <person name="Hua A."/>
            <person name="Humphray S.J."/>
            <person name="Jeong D.H."/>
            <person name="Jing Y."/>
            <person name="Jocker A."/>
            <person name="Kenton S.M."/>
            <person name="Kim D.J."/>
            <person name="Klee K."/>
            <person name="Lai H."/>
            <person name="Lang C."/>
            <person name="Lin S."/>
            <person name="Macmil S.L."/>
            <person name="Magdelenat G."/>
            <person name="Matthews L."/>
            <person name="McCorrison J."/>
            <person name="Monaghan E.L."/>
            <person name="Mun J.H."/>
            <person name="Najar F.Z."/>
            <person name="Nicholson C."/>
            <person name="Noirot C."/>
            <person name="O'Bleness M."/>
            <person name="Paule C.R."/>
            <person name="Poulain J."/>
            <person name="Prion F."/>
            <person name="Qin B."/>
            <person name="Qu C."/>
            <person name="Retzel E.F."/>
            <person name="Riddle C."/>
            <person name="Sallet E."/>
            <person name="Samain S."/>
            <person name="Samson N."/>
            <person name="Sanders I."/>
            <person name="Saurat O."/>
            <person name="Scarpelli C."/>
            <person name="Schiex T."/>
            <person name="Segurens B."/>
            <person name="Severin A.J."/>
            <person name="Sherrier D.J."/>
            <person name="Shi R."/>
            <person name="Sims S."/>
            <person name="Singer S.R."/>
            <person name="Sinharoy S."/>
            <person name="Sterck L."/>
            <person name="Viollet A."/>
            <person name="Wang B.B."/>
            <person name="Wang K."/>
            <person name="Wang M."/>
            <person name="Wang X."/>
            <person name="Warfsmann J."/>
            <person name="Weissenbach J."/>
            <person name="White D.D."/>
            <person name="White J.D."/>
            <person name="Wiley G.B."/>
            <person name="Wincker P."/>
            <person name="Xing Y."/>
            <person name="Yang L."/>
            <person name="Yao Z."/>
            <person name="Ying F."/>
            <person name="Zhai J."/>
            <person name="Zhou L."/>
            <person name="Zuber A."/>
            <person name="Denarie J."/>
            <person name="Dixon R.A."/>
            <person name="May G.D."/>
            <person name="Schwartz D.C."/>
            <person name="Rogers J."/>
            <person name="Quetier F."/>
            <person name="Town C.D."/>
            <person name="Roe B.A."/>
        </authorList>
    </citation>
    <scope>NUCLEOTIDE SEQUENCE [LARGE SCALE GENOMIC DNA]</scope>
    <source>
        <strain evidence="2">A17</strain>
        <strain evidence="3 4">cv. Jemalong A17</strain>
    </source>
</reference>
<dbReference type="PANTHER" id="PTHR47074">
    <property type="entry name" value="BNAC02G40300D PROTEIN"/>
    <property type="match status" value="1"/>
</dbReference>
<reference evidence="3" key="3">
    <citation type="submission" date="2015-04" db="UniProtKB">
        <authorList>
            <consortium name="EnsemblPlants"/>
        </authorList>
    </citation>
    <scope>IDENTIFICATION</scope>
    <source>
        <strain evidence="3">cv. Jemalong A17</strain>
    </source>
</reference>
<reference evidence="2 4" key="2">
    <citation type="journal article" date="2014" name="BMC Genomics">
        <title>An improved genome release (version Mt4.0) for the model legume Medicago truncatula.</title>
        <authorList>
            <person name="Tang H."/>
            <person name="Krishnakumar V."/>
            <person name="Bidwell S."/>
            <person name="Rosen B."/>
            <person name="Chan A."/>
            <person name="Zhou S."/>
            <person name="Gentzbittel L."/>
            <person name="Childs K.L."/>
            <person name="Yandell M."/>
            <person name="Gundlach H."/>
            <person name="Mayer K.F."/>
            <person name="Schwartz D.C."/>
            <person name="Town C.D."/>
        </authorList>
    </citation>
    <scope>GENOME REANNOTATION</scope>
    <source>
        <strain evidence="3 4">cv. Jemalong A17</strain>
    </source>
</reference>
<dbReference type="Pfam" id="PF13456">
    <property type="entry name" value="RVT_3"/>
    <property type="match status" value="1"/>
</dbReference>
<evidence type="ECO:0000313" key="3">
    <source>
        <dbReference type="EnsemblPlants" id="AES96367"/>
    </source>
</evidence>
<keyword evidence="2" id="KW-0472">Membrane</keyword>
<dbReference type="AlphaFoldDB" id="G7K5K4"/>
<evidence type="ECO:0000313" key="4">
    <source>
        <dbReference type="Proteomes" id="UP000002051"/>
    </source>
</evidence>
<dbReference type="GO" id="GO:0003676">
    <property type="term" value="F:nucleic acid binding"/>
    <property type="evidence" value="ECO:0007669"/>
    <property type="project" value="InterPro"/>
</dbReference>
<dbReference type="EnsemblPlants" id="AES96367">
    <property type="protein sequence ID" value="AES96367"/>
    <property type="gene ID" value="MTR_5g036320"/>
</dbReference>
<protein>
    <submittedName>
        <fullName evidence="2">Transmembrane protein, putative</fullName>
    </submittedName>
</protein>
<dbReference type="PaxDb" id="3880-AES96367"/>
<dbReference type="GO" id="GO:0004523">
    <property type="term" value="F:RNA-DNA hybrid ribonuclease activity"/>
    <property type="evidence" value="ECO:0007669"/>
    <property type="project" value="InterPro"/>
</dbReference>
<dbReference type="EMBL" id="CM001221">
    <property type="protein sequence ID" value="AES96367.1"/>
    <property type="molecule type" value="Genomic_DNA"/>
</dbReference>
<dbReference type="PANTHER" id="PTHR47074:SF48">
    <property type="entry name" value="POLYNUCLEOTIDYL TRANSFERASE, RIBONUCLEASE H-LIKE SUPERFAMILY PROTEIN"/>
    <property type="match status" value="1"/>
</dbReference>
<dbReference type="Proteomes" id="UP000002051">
    <property type="component" value="Chromosome 5"/>
</dbReference>
<gene>
    <name evidence="2" type="ordered locus">MTR_5g036320</name>
</gene>
<accession>G7K5K4</accession>
<sequence>MVEWKSACISFFIAPTTVFVGNILAIGQVIQPLIQDELSVCRSGTMMIQQQHISNHTWKKPDRGRYKCNVGAAFSTATNRVGIGICIRDDQGSFVLAKTKWISPILKVDEGEALGVSYAIRWLKDLRINNVIFVLHYKRVVDTVT</sequence>
<feature type="domain" description="RNase H type-1" evidence="1">
    <location>
        <begin position="69"/>
        <end position="145"/>
    </location>
</feature>
<keyword evidence="4" id="KW-1185">Reference proteome</keyword>
<name>G7K5K4_MEDTR</name>
<evidence type="ECO:0000259" key="1">
    <source>
        <dbReference type="Pfam" id="PF13456"/>
    </source>
</evidence>